<reference evidence="2" key="1">
    <citation type="submission" date="2014-07" db="EMBL/GenBank/DDBJ databases">
        <authorList>
            <person name="Zhang J.E."/>
            <person name="Yang H."/>
            <person name="Guo J."/>
            <person name="Deng Z."/>
            <person name="Luo H."/>
            <person name="Luo M."/>
            <person name="Zhao B."/>
        </authorList>
    </citation>
    <scope>NUCLEOTIDE SEQUENCE</scope>
    <source>
        <strain evidence="2">AM4</strain>
    </source>
</reference>
<dbReference type="Gene3D" id="3.20.20.80">
    <property type="entry name" value="Glycosidases"/>
    <property type="match status" value="1"/>
</dbReference>
<accession>A0A1L7RLS5</accession>
<organism evidence="2">
    <name type="scientific">Actinomyces succiniciruminis</name>
    <dbReference type="NCBI Taxonomy" id="1522002"/>
    <lineage>
        <taxon>Bacteria</taxon>
        <taxon>Bacillati</taxon>
        <taxon>Actinomycetota</taxon>
        <taxon>Actinomycetes</taxon>
        <taxon>Actinomycetales</taxon>
        <taxon>Actinomycetaceae</taxon>
        <taxon>Actinomyces</taxon>
    </lineage>
</organism>
<dbReference type="InterPro" id="IPR015020">
    <property type="entry name" value="Rv2525c-like_Glyco_Hydro-like"/>
</dbReference>
<name>A0A1L7RLS5_9ACTO</name>
<evidence type="ECO:0000313" key="2">
    <source>
        <dbReference type="EMBL" id="CED90023.1"/>
    </source>
</evidence>
<dbReference type="InterPro" id="IPR017853">
    <property type="entry name" value="GH"/>
</dbReference>
<feature type="domain" description="Rv2525c-like glycoside hydrolase-like" evidence="1">
    <location>
        <begin position="318"/>
        <end position="473"/>
    </location>
</feature>
<sequence length="793" mass="85715">MADPQVRKTQEWLNATYGSKAGWVRLDEDGLTGWSTIYGLRRALQAELGISPLASGFGPATTSAFRSKIGKIDASFSGSQNVLCILSGALWCKGYTAITLNQGAVFGFEGLSGSVATVREDLGLGAGNSPFVDVKVMASLLSMDAYTVLSGYGGTAEVRSVQRWLNGTYHARRDFALVPCDGVHSRSVQTALLLALQYELGMADGVANGNFGDGTKSGLKSQAVLGVGNSDGTKRFVRLFHAAMILNGLSISLNSSFTSTTSSVISSFQSFMEIPQTGKGDYTTWCNLLVSCGDTSVATKGFDTSEKLTGGRAAAAVRRGYTHVGRYLVTGYYINGPEIDELRAAGLRLIPLYQRYNNEVVWMTYDHGEEQAFEALRRARVLGIPQESVIYFAVDFDATGDVVNGPVVKFFQGVNKVMDSVPNSYRVGVYGSRNVCQTIIDRGLAVGAYVSGLSTGYSGNMGFPMPQEWHYNQIFETSTDLGGGGETPIDKVVVSRKAPSVDLTTVPGPPLENEGGNSATGFDLLFLWYVDVEAGCSKAVNELPYGPAKAYASDPSVFILGWLRKPTYWGTANDGMWLVYTPEVDDQASTTARVVCEDYLNRARAHPNTLVDIPHWAVSVLSYVSWGADISPAQYGYGDLGGWALDLYSLFGAWQSGSQNADLYTWAFDAIGAESNSDFGRADLLADADAWLVASSGVSPLFRERFRYVRSMSPNERLMEFYRSRFGSSSANVDSAFKGIAYGLDVGVFKDIGWTLPLLRKAAHFDSVPTEAQRRALTSALADRLVQGLEDED</sequence>
<gene>
    <name evidence="2" type="ORF">AAM4_0128</name>
</gene>
<protein>
    <submittedName>
        <fullName evidence="2">PF08924 domain protein</fullName>
    </submittedName>
</protein>
<dbReference type="Pfam" id="PF08924">
    <property type="entry name" value="Rv2525c_GlyHyd-like"/>
    <property type="match status" value="1"/>
</dbReference>
<dbReference type="EMBL" id="LK995461">
    <property type="protein sequence ID" value="CED90023.1"/>
    <property type="molecule type" value="Genomic_DNA"/>
</dbReference>
<dbReference type="RefSeq" id="WP_210578257.1">
    <property type="nucleotide sequence ID" value="NZ_LK995461.1"/>
</dbReference>
<evidence type="ECO:0000259" key="1">
    <source>
        <dbReference type="Pfam" id="PF08924"/>
    </source>
</evidence>
<proteinExistence type="predicted"/>
<dbReference type="SUPFAM" id="SSF51445">
    <property type="entry name" value="(Trans)glycosidases"/>
    <property type="match status" value="1"/>
</dbReference>
<dbReference type="AlphaFoldDB" id="A0A1L7RLS5"/>
<dbReference type="CDD" id="cd06418">
    <property type="entry name" value="GH25_BacA-like"/>
    <property type="match status" value="1"/>
</dbReference>